<dbReference type="GO" id="GO:0030313">
    <property type="term" value="C:cell envelope"/>
    <property type="evidence" value="ECO:0007669"/>
    <property type="project" value="UniProtKB-SubCell"/>
</dbReference>
<feature type="signal peptide" evidence="2">
    <location>
        <begin position="1"/>
        <end position="32"/>
    </location>
</feature>
<feature type="chain" id="PRO_5002393503" description="Bacterial repeat domain-containing protein" evidence="2">
    <location>
        <begin position="33"/>
        <end position="463"/>
    </location>
</feature>
<dbReference type="HOGENOM" id="CLU_689901_0_0_12"/>
<reference evidence="3" key="1">
    <citation type="submission" date="2012-01" db="EMBL/GenBank/DDBJ databases">
        <title>The Genome Sequence of Treponema denticola H-22.</title>
        <authorList>
            <consortium name="The Broad Institute Genome Sequencing Platform"/>
            <person name="Earl A."/>
            <person name="Ward D."/>
            <person name="Feldgarden M."/>
            <person name="Gevers D."/>
            <person name="Blanton J.M."/>
            <person name="Fenno C.J."/>
            <person name="Baranova O.V."/>
            <person name="Mathney J."/>
            <person name="Dewhirst F.E."/>
            <person name="Izard J."/>
            <person name="Young S.K."/>
            <person name="Zeng Q."/>
            <person name="Gargeya S."/>
            <person name="Fitzgerald M."/>
            <person name="Haas B."/>
            <person name="Abouelleil A."/>
            <person name="Alvarado L."/>
            <person name="Arachchi H.M."/>
            <person name="Berlin A."/>
            <person name="Chapman S.B."/>
            <person name="Gearin G."/>
            <person name="Goldberg J."/>
            <person name="Griggs A."/>
            <person name="Gujja S."/>
            <person name="Hansen M."/>
            <person name="Heiman D."/>
            <person name="Howarth C."/>
            <person name="Larimer J."/>
            <person name="Lui A."/>
            <person name="MacDonald P.J.P."/>
            <person name="McCowen C."/>
            <person name="Montmayeur A."/>
            <person name="Murphy C."/>
            <person name="Neiman D."/>
            <person name="Pearson M."/>
            <person name="Priest M."/>
            <person name="Roberts A."/>
            <person name="Saif S."/>
            <person name="Shea T."/>
            <person name="Sisk P."/>
            <person name="Stolte C."/>
            <person name="Sykes S."/>
            <person name="Wortman J."/>
            <person name="Nusbaum C."/>
            <person name="Birren B."/>
        </authorList>
    </citation>
    <scope>NUCLEOTIDE SEQUENCE [LARGE SCALE GENOMIC DNA]</scope>
    <source>
        <strain evidence="3">H-22</strain>
    </source>
</reference>
<evidence type="ECO:0000256" key="1">
    <source>
        <dbReference type="ARBA" id="ARBA00004196"/>
    </source>
</evidence>
<dbReference type="AlphaFoldDB" id="A0A0E2E6B6"/>
<accession>A0A0E2E6B6</accession>
<keyword evidence="2" id="KW-0732">Signal</keyword>
<dbReference type="SUPFAM" id="SSF52058">
    <property type="entry name" value="L domain-like"/>
    <property type="match status" value="1"/>
</dbReference>
<dbReference type="InterPro" id="IPR026906">
    <property type="entry name" value="LRR_5"/>
</dbReference>
<dbReference type="RefSeq" id="WP_002683979.1">
    <property type="nucleotide sequence ID" value="NZ_CM001795.1"/>
</dbReference>
<feature type="non-terminal residue" evidence="3">
    <location>
        <position position="463"/>
    </location>
</feature>
<dbReference type="EMBL" id="AGDV01000009">
    <property type="protein sequence ID" value="EMB34290.1"/>
    <property type="molecule type" value="Genomic_DNA"/>
</dbReference>
<dbReference type="PROSITE" id="PS51257">
    <property type="entry name" value="PROKAR_LIPOPROTEIN"/>
    <property type="match status" value="1"/>
</dbReference>
<dbReference type="PANTHER" id="PTHR45661">
    <property type="entry name" value="SURFACE ANTIGEN"/>
    <property type="match status" value="1"/>
</dbReference>
<name>A0A0E2E6B6_TREDN</name>
<dbReference type="InterPro" id="IPR042229">
    <property type="entry name" value="Listeria/Bacterioides_rpt_sf"/>
</dbReference>
<evidence type="ECO:0000313" key="3">
    <source>
        <dbReference type="EMBL" id="EMB34290.1"/>
    </source>
</evidence>
<comment type="subcellular location">
    <subcellularLocation>
        <location evidence="1">Cell envelope</location>
    </subcellularLocation>
</comment>
<dbReference type="NCBIfam" id="TIGR02543">
    <property type="entry name" value="List_Bact_rpt"/>
    <property type="match status" value="1"/>
</dbReference>
<dbReference type="InterPro" id="IPR053139">
    <property type="entry name" value="Surface_bspA-like"/>
</dbReference>
<dbReference type="Gene3D" id="2.60.40.4270">
    <property type="entry name" value="Listeria-Bacteroides repeat domain"/>
    <property type="match status" value="1"/>
</dbReference>
<proteinExistence type="predicted"/>
<gene>
    <name evidence="3" type="ORF">HMPREF9726_01039</name>
</gene>
<comment type="caution">
    <text evidence="3">The sequence shown here is derived from an EMBL/GenBank/DDBJ whole genome shotgun (WGS) entry which is preliminary data.</text>
</comment>
<dbReference type="Gene3D" id="3.80.10.10">
    <property type="entry name" value="Ribonuclease Inhibitor"/>
    <property type="match status" value="1"/>
</dbReference>
<dbReference type="InterPro" id="IPR013378">
    <property type="entry name" value="InlB-like_B-rpt"/>
</dbReference>
<protein>
    <recommendedName>
        <fullName evidence="4">Bacterial repeat domain-containing protein</fullName>
    </recommendedName>
</protein>
<dbReference type="InterPro" id="IPR032675">
    <property type="entry name" value="LRR_dom_sf"/>
</dbReference>
<dbReference type="Pfam" id="PF09479">
    <property type="entry name" value="Flg_new"/>
    <property type="match status" value="1"/>
</dbReference>
<evidence type="ECO:0008006" key="4">
    <source>
        <dbReference type="Google" id="ProtNLM"/>
    </source>
</evidence>
<dbReference type="PANTHER" id="PTHR45661:SF3">
    <property type="entry name" value="IG-LIKE DOMAIN-CONTAINING PROTEIN"/>
    <property type="match status" value="1"/>
</dbReference>
<dbReference type="Pfam" id="PF13306">
    <property type="entry name" value="LRR_5"/>
    <property type="match status" value="1"/>
</dbReference>
<sequence>MKKALMKTSVKILVLGLALTAMLFGCKQPSNSAGSGGGNSSDESGEYSITYHLDGGTNNVDNPASYTKNDEFPLRAPSKEGQVFDGWFGNSEFSGEAVTKIAKGTTGKKEFWAKWVAESESAAYTVNHLQQNADDDGYTPKETESLKGGKGSKTIAVAKEYEGFIVQTFEQQTIKEDGSTVVEIKYDRKIITLTLDLDGGTISPAIPGNKITGRFGAAVQLDEPSKEGNRFSGWVPEIPAEFSKDSTHTAQWTINITVNVGDERIESYTGPALSNKKPGVKWSDIKPSDETIKLKPEWQGGDYGLYEWRLNDENGQKIDDDYTFTKDTTVYAVTNYLKFKTETENGELCISENKGYTGEAPRGKIIIPAGTENNPMVAIGKCAFYGCSGLTSISLPAGITKINYGTFGGCSSLTSISLPKGITKIAYDAFKNCSSLTSISLPAGITEIESGAFDGCSSLTSIS</sequence>
<dbReference type="Proteomes" id="UP000011705">
    <property type="component" value="Chromosome"/>
</dbReference>
<evidence type="ECO:0000256" key="2">
    <source>
        <dbReference type="SAM" id="SignalP"/>
    </source>
</evidence>
<organism evidence="3">
    <name type="scientific">Treponema denticola H-22</name>
    <dbReference type="NCBI Taxonomy" id="999432"/>
    <lineage>
        <taxon>Bacteria</taxon>
        <taxon>Pseudomonadati</taxon>
        <taxon>Spirochaetota</taxon>
        <taxon>Spirochaetia</taxon>
        <taxon>Spirochaetales</taxon>
        <taxon>Treponemataceae</taxon>
        <taxon>Treponema</taxon>
    </lineage>
</organism>